<dbReference type="GO" id="GO:0008967">
    <property type="term" value="F:phosphoglycolate phosphatase activity"/>
    <property type="evidence" value="ECO:0007669"/>
    <property type="project" value="TreeGrafter"/>
</dbReference>
<dbReference type="AlphaFoldDB" id="A0AB73TAD3"/>
<dbReference type="EMBL" id="QGGY01000001">
    <property type="protein sequence ID" value="PWJ78989.1"/>
    <property type="molecule type" value="Genomic_DNA"/>
</dbReference>
<accession>A0AB73TAD3</accession>
<name>A0AB73TAD3_9FIRM</name>
<organism evidence="1 2">
    <name type="scientific">Murimonas intestini</name>
    <dbReference type="NCBI Taxonomy" id="1337051"/>
    <lineage>
        <taxon>Bacteria</taxon>
        <taxon>Bacillati</taxon>
        <taxon>Bacillota</taxon>
        <taxon>Clostridia</taxon>
        <taxon>Lachnospirales</taxon>
        <taxon>Lachnospiraceae</taxon>
        <taxon>Murimonas</taxon>
    </lineage>
</organism>
<keyword evidence="1" id="KW-0378">Hydrolase</keyword>
<dbReference type="Proteomes" id="UP000245412">
    <property type="component" value="Unassembled WGS sequence"/>
</dbReference>
<protein>
    <submittedName>
        <fullName evidence="1">Hydrolase of the HAD superfamily</fullName>
    </submittedName>
</protein>
<reference evidence="1 2" key="1">
    <citation type="submission" date="2018-05" db="EMBL/GenBank/DDBJ databases">
        <authorList>
            <person name="Goeker M."/>
            <person name="Huntemann M."/>
            <person name="Clum A."/>
            <person name="Pillay M."/>
            <person name="Palaniappan K."/>
            <person name="Varghese N."/>
            <person name="Mikhailova N."/>
            <person name="Stamatis D."/>
            <person name="Reddy T."/>
            <person name="Daum C."/>
            <person name="Shapiro N."/>
            <person name="Ivanova N."/>
            <person name="Kyrpides N."/>
            <person name="Woyke T."/>
        </authorList>
    </citation>
    <scope>NUCLEOTIDE SEQUENCE [LARGE SCALE GENOMIC DNA]</scope>
    <source>
        <strain evidence="1 2">DSM 26524</strain>
    </source>
</reference>
<dbReference type="SFLD" id="SFLDG01129">
    <property type="entry name" value="C1.5:_HAD__Beta-PGM__Phosphata"/>
    <property type="match status" value="1"/>
</dbReference>
<dbReference type="InterPro" id="IPR023214">
    <property type="entry name" value="HAD_sf"/>
</dbReference>
<proteinExistence type="predicted"/>
<dbReference type="SFLD" id="SFLDS00003">
    <property type="entry name" value="Haloacid_Dehalogenase"/>
    <property type="match status" value="1"/>
</dbReference>
<dbReference type="GO" id="GO:0005829">
    <property type="term" value="C:cytosol"/>
    <property type="evidence" value="ECO:0007669"/>
    <property type="project" value="TreeGrafter"/>
</dbReference>
<dbReference type="Gene3D" id="3.40.50.1000">
    <property type="entry name" value="HAD superfamily/HAD-like"/>
    <property type="match status" value="1"/>
</dbReference>
<dbReference type="PANTHER" id="PTHR43434:SF1">
    <property type="entry name" value="PHOSPHOGLYCOLATE PHOSPHATASE"/>
    <property type="match status" value="1"/>
</dbReference>
<comment type="caution">
    <text evidence="1">The sequence shown here is derived from an EMBL/GenBank/DDBJ whole genome shotgun (WGS) entry which is preliminary data.</text>
</comment>
<dbReference type="PANTHER" id="PTHR43434">
    <property type="entry name" value="PHOSPHOGLYCOLATE PHOSPHATASE"/>
    <property type="match status" value="1"/>
</dbReference>
<dbReference type="PRINTS" id="PR00413">
    <property type="entry name" value="HADHALOGNASE"/>
</dbReference>
<dbReference type="InterPro" id="IPR050155">
    <property type="entry name" value="HAD-like_hydrolase_sf"/>
</dbReference>
<dbReference type="InterPro" id="IPR006439">
    <property type="entry name" value="HAD-SF_hydro_IA"/>
</dbReference>
<sequence>MKQKTNIVIFDLGGTLMEFEGMPSCWTDYYVQGFKYVNEVMGRPAGESQINAAADILKSYNPRINYREEELTPEFIFQRCTETWDCRLDAGRCAKLFYSGLELKGRIYQDTVPALIQLKKAGYRTAALTDLPTAMPDEFFKKSVWEIFPYLDIYVSSQSCGRRKPDPIGIFDIAEYFSVPVTEICFVGDEDKDKETARRAGCRFIRIRRGEWGKDSGTGQTGAEVSTLQELLCLLEPVSQS</sequence>
<keyword evidence="2" id="KW-1185">Reference proteome</keyword>
<dbReference type="RefSeq" id="WP_109624421.1">
    <property type="nucleotide sequence ID" value="NZ_CABJAT010000001.1"/>
</dbReference>
<dbReference type="InterPro" id="IPR036412">
    <property type="entry name" value="HAD-like_sf"/>
</dbReference>
<dbReference type="SUPFAM" id="SSF56784">
    <property type="entry name" value="HAD-like"/>
    <property type="match status" value="1"/>
</dbReference>
<dbReference type="GO" id="GO:0006281">
    <property type="term" value="P:DNA repair"/>
    <property type="evidence" value="ECO:0007669"/>
    <property type="project" value="TreeGrafter"/>
</dbReference>
<dbReference type="Pfam" id="PF00702">
    <property type="entry name" value="Hydrolase"/>
    <property type="match status" value="1"/>
</dbReference>
<evidence type="ECO:0000313" key="1">
    <source>
        <dbReference type="EMBL" id="PWJ78989.1"/>
    </source>
</evidence>
<evidence type="ECO:0000313" key="2">
    <source>
        <dbReference type="Proteomes" id="UP000245412"/>
    </source>
</evidence>
<gene>
    <name evidence="1" type="ORF">C7383_101366</name>
</gene>